<proteinExistence type="predicted"/>
<protein>
    <submittedName>
        <fullName evidence="1">Uncharacterized protein</fullName>
    </submittedName>
</protein>
<gene>
    <name evidence="1" type="ORF">DW767_07805</name>
</gene>
<dbReference type="EMBL" id="QSJW01000004">
    <property type="protein sequence ID" value="RHE13245.1"/>
    <property type="molecule type" value="Genomic_DNA"/>
</dbReference>
<organism evidence="1 2">
    <name type="scientific">Blautia obeum</name>
    <dbReference type="NCBI Taxonomy" id="40520"/>
    <lineage>
        <taxon>Bacteria</taxon>
        <taxon>Bacillati</taxon>
        <taxon>Bacillota</taxon>
        <taxon>Clostridia</taxon>
        <taxon>Lachnospirales</taxon>
        <taxon>Lachnospiraceae</taxon>
        <taxon>Blautia</taxon>
    </lineage>
</organism>
<sequence>MAIFHKTLQYHEDTTEKRDISQEDIEFLKKLQLEMNTQDTTGTADPRFWVIKGSERVINNEDPDELCLQVDGSTVTSTTEETVKYLNDNILPDCNIDRGCKIETGYTWDFKLTYTEDGEEEYDDLSTQEVNEFLANNGHDDTMIIGISIRPFMYPNTMFLTEKEAREHLKRNYYHYSEDAHTYCMVAWRSPEVEKLWKILRETKWDCKDKELESHEEKYILHYCISLMQELVRYFEEWYRWVHGENAIEELSEEERFCYNMSYFHIVQELFLFRTYHSGGTSTMEKCKQLGVDSSENVEFKFEEEEEGE</sequence>
<reference evidence="1 2" key="1">
    <citation type="submission" date="2018-08" db="EMBL/GenBank/DDBJ databases">
        <title>A genome reference for cultivated species of the human gut microbiota.</title>
        <authorList>
            <person name="Zou Y."/>
            <person name="Xue W."/>
            <person name="Luo G."/>
        </authorList>
    </citation>
    <scope>NUCLEOTIDE SEQUENCE [LARGE SCALE GENOMIC DNA]</scope>
    <source>
        <strain evidence="1 2">AM29-25AC</strain>
    </source>
</reference>
<evidence type="ECO:0000313" key="1">
    <source>
        <dbReference type="EMBL" id="RHE13245.1"/>
    </source>
</evidence>
<accession>A0A414I913</accession>
<dbReference type="AlphaFoldDB" id="A0A414I913"/>
<evidence type="ECO:0000313" key="2">
    <source>
        <dbReference type="Proteomes" id="UP000284644"/>
    </source>
</evidence>
<dbReference type="Proteomes" id="UP000284644">
    <property type="component" value="Unassembled WGS sequence"/>
</dbReference>
<comment type="caution">
    <text evidence="1">The sequence shown here is derived from an EMBL/GenBank/DDBJ whole genome shotgun (WGS) entry which is preliminary data.</text>
</comment>
<dbReference type="RefSeq" id="WP_118045274.1">
    <property type="nucleotide sequence ID" value="NZ_QSJW01000004.1"/>
</dbReference>
<name>A0A414I913_9FIRM</name>